<feature type="transmembrane region" description="Helical" evidence="9">
    <location>
        <begin position="532"/>
        <end position="556"/>
    </location>
</feature>
<accession>C3ZN28</accession>
<dbReference type="InterPro" id="IPR051223">
    <property type="entry name" value="Polycystin"/>
</dbReference>
<feature type="transmembrane region" description="Helical" evidence="9">
    <location>
        <begin position="708"/>
        <end position="725"/>
    </location>
</feature>
<evidence type="ECO:0000256" key="4">
    <source>
        <dbReference type="ARBA" id="ARBA00022729"/>
    </source>
</evidence>
<feature type="transmembrane region" description="Helical" evidence="9">
    <location>
        <begin position="951"/>
        <end position="969"/>
    </location>
</feature>
<feature type="transmembrane region" description="Helical" evidence="9">
    <location>
        <begin position="577"/>
        <end position="601"/>
    </location>
</feature>
<dbReference type="Pfam" id="PF20519">
    <property type="entry name" value="Polycystin_dom"/>
    <property type="match status" value="1"/>
</dbReference>
<feature type="transmembrane region" description="Helical" evidence="9">
    <location>
        <begin position="1042"/>
        <end position="1063"/>
    </location>
</feature>
<dbReference type="Pfam" id="PF01477">
    <property type="entry name" value="PLAT"/>
    <property type="match status" value="1"/>
</dbReference>
<dbReference type="InterPro" id="IPR046791">
    <property type="entry name" value="Polycystin_dom"/>
</dbReference>
<comment type="similarity">
    <text evidence="2">Belongs to the polycystin family.</text>
</comment>
<keyword evidence="4" id="KW-0732">Signal</keyword>
<feature type="transmembrane region" description="Helical" evidence="9">
    <location>
        <begin position="1145"/>
        <end position="1167"/>
    </location>
</feature>
<dbReference type="PANTHER" id="PTHR10877">
    <property type="entry name" value="POLYCYSTIN FAMILY MEMBER"/>
    <property type="match status" value="1"/>
</dbReference>
<dbReference type="eggNOG" id="KOG3599">
    <property type="taxonomic scope" value="Eukaryota"/>
</dbReference>
<dbReference type="InterPro" id="IPR001024">
    <property type="entry name" value="PLAT/LH2_dom"/>
</dbReference>
<dbReference type="PANTHER" id="PTHR10877:SF194">
    <property type="entry name" value="LOCATION OF VULVA DEFECTIVE 1"/>
    <property type="match status" value="1"/>
</dbReference>
<reference evidence="11" key="1">
    <citation type="journal article" date="2008" name="Nature">
        <title>The amphioxus genome and the evolution of the chordate karyotype.</title>
        <authorList>
            <consortium name="US DOE Joint Genome Institute (JGI-PGF)"/>
            <person name="Putnam N.H."/>
            <person name="Butts T."/>
            <person name="Ferrier D.E.K."/>
            <person name="Furlong R.F."/>
            <person name="Hellsten U."/>
            <person name="Kawashima T."/>
            <person name="Robinson-Rechavi M."/>
            <person name="Shoguchi E."/>
            <person name="Terry A."/>
            <person name="Yu J.-K."/>
            <person name="Benito-Gutierrez E.L."/>
            <person name="Dubchak I."/>
            <person name="Garcia-Fernandez J."/>
            <person name="Gibson-Brown J.J."/>
            <person name="Grigoriev I.V."/>
            <person name="Horton A.C."/>
            <person name="de Jong P.J."/>
            <person name="Jurka J."/>
            <person name="Kapitonov V.V."/>
            <person name="Kohara Y."/>
            <person name="Kuroki Y."/>
            <person name="Lindquist E."/>
            <person name="Lucas S."/>
            <person name="Osoegawa K."/>
            <person name="Pennacchio L.A."/>
            <person name="Salamov A.A."/>
            <person name="Satou Y."/>
            <person name="Sauka-Spengler T."/>
            <person name="Schmutz J."/>
            <person name="Shin-I T."/>
            <person name="Toyoda A."/>
            <person name="Bronner-Fraser M."/>
            <person name="Fujiyama A."/>
            <person name="Holland L.Z."/>
            <person name="Holland P.W.H."/>
            <person name="Satoh N."/>
            <person name="Rokhsar D.S."/>
        </authorList>
    </citation>
    <scope>NUCLEOTIDE SEQUENCE [LARGE SCALE GENOMIC DNA]</scope>
    <source>
        <strain evidence="11">S238N-H82</strain>
        <tissue evidence="11">Testes</tissue>
    </source>
</reference>
<gene>
    <name evidence="11" type="ORF">BRAFLDRAFT_81614</name>
</gene>
<evidence type="ECO:0000256" key="2">
    <source>
        <dbReference type="ARBA" id="ARBA00007200"/>
    </source>
</evidence>
<evidence type="ECO:0000313" key="11">
    <source>
        <dbReference type="EMBL" id="EEN45991.1"/>
    </source>
</evidence>
<evidence type="ECO:0000259" key="10">
    <source>
        <dbReference type="PROSITE" id="PS50095"/>
    </source>
</evidence>
<dbReference type="InterPro" id="IPR036392">
    <property type="entry name" value="PLAT/LH2_dom_sf"/>
</dbReference>
<keyword evidence="5 9" id="KW-1133">Transmembrane helix</keyword>
<dbReference type="PROSITE" id="PS50095">
    <property type="entry name" value="PLAT"/>
    <property type="match status" value="1"/>
</dbReference>
<dbReference type="GO" id="GO:0016020">
    <property type="term" value="C:membrane"/>
    <property type="evidence" value="ECO:0007669"/>
    <property type="project" value="UniProtKB-SubCell"/>
</dbReference>
<feature type="transmembrane region" description="Helical" evidence="9">
    <location>
        <begin position="1084"/>
        <end position="1105"/>
    </location>
</feature>
<name>C3ZN28_BRAFL</name>
<dbReference type="InterPro" id="IPR013122">
    <property type="entry name" value="PKD1_2_channel"/>
</dbReference>
<proteinExistence type="inferred from homology"/>
<evidence type="ECO:0000256" key="7">
    <source>
        <dbReference type="PROSITE-ProRule" id="PRU00152"/>
    </source>
</evidence>
<protein>
    <recommendedName>
        <fullName evidence="10">PLAT domain-containing protein</fullName>
    </recommendedName>
</protein>
<feature type="compositionally biased region" description="Polar residues" evidence="8">
    <location>
        <begin position="271"/>
        <end position="288"/>
    </location>
</feature>
<evidence type="ECO:0000256" key="8">
    <source>
        <dbReference type="SAM" id="MobiDB-lite"/>
    </source>
</evidence>
<evidence type="ECO:0000256" key="5">
    <source>
        <dbReference type="ARBA" id="ARBA00022989"/>
    </source>
</evidence>
<keyword evidence="6 9" id="KW-0472">Membrane</keyword>
<feature type="transmembrane region" description="Helical" evidence="9">
    <location>
        <begin position="989"/>
        <end position="1010"/>
    </location>
</feature>
<keyword evidence="3 9" id="KW-0812">Transmembrane</keyword>
<evidence type="ECO:0000256" key="1">
    <source>
        <dbReference type="ARBA" id="ARBA00004141"/>
    </source>
</evidence>
<comment type="caution">
    <text evidence="7">Lacks conserved residue(s) required for the propagation of feature annotation.</text>
</comment>
<feature type="transmembrane region" description="Helical" evidence="9">
    <location>
        <begin position="613"/>
        <end position="634"/>
    </location>
</feature>
<sequence length="1262" mass="140969">MSLLDLLEAAADKLLEETTPEGNVTHIRSDGVLTAVMKAIPDVGTVPIDQDIGSIVLTKDDSLPQNASIKVVAFDNDPFVWSEQKIQVSSPVVMLAVTIDAWNDGGQTLPTATPNITVNLRSGAVFGATNDTEQQDHDATRTSYRKKVNDARSSFPLTKVPSHNTDMKYHAMYIAEEGQVPLLRLSVDDVDTELQVYFRFHDFPTEEEYDYATTVKPPDVTDYDGFEMPYGLVYSNYTFSFALELQNEYGWVIVGVKKKGRDVSEIGSRRLLTSGSQTTPPASRHGNQSGFTLQTAAVSCLMWEMDNQAWNNRRCKSQLSRSNAVADNSVLGQVAKSNVHNAVVPKVSTIPSDVPGADYVYVVSVRTGTQPDAGTASVVGLMITGSEGRTAMVTLNPDGLILARGGDTYHIMTTPASIGELQSVQVWHDSSGKGAMESLFIDNITVWDVQTSQMKARHTLPTFSYILYDEHLLLSAVCNSGVRPFSRSQRLVCCLTQVTLWMLGSAMWYGVTAGPDIVLLDTGVLTLRLSDLFSTAATSFTVSLPVYVILVPMFYKQPPLEEQMSSSSTARIFPYKTVAWILAILTSVSSSFFVIVYSLQFGAEGSQAWLKDFVLTFLLSTLLLEPIEIFLASYAQAVIVRPALVPVISRVCRVLGMKTVKKEPVPIGVVQKYRHKYEVPKPRVLPPAPKKADHDPNWPERMAQGRDVLVRVVVLLIFSVTYFYIGVLDTDMNAYYVRTSLENSLLAGHEKVSTVDGAWEWLSSELMPSLHPERGYSGKKLSWLDKQFPTGTNAFRIGPVRLEKATIYPDDPIDSDLERSGSKLHPELTARQRDDAMERLSGVRCSHIRNTSSTDDVRKRTITNETVDCYTILDLPRDAGQAATMIDLLQQNNWILMVSDTLILRANFYHPDVKLFSTVVITLQYIPGGAVELQPNIHTFRLFQYETTDDFVQMLFHIFFLVFYVYNIFREIWSIRKAGRAYFSRFWNILTLCGIGLSSAVVVTFGLRYVCASAALTHIQQATGLHGIHEFVDISAASQWDAAFKSILSFSIFFSTFSILRVLNFSKNVATVFTLPRLMYREAFGFLAYMLVLQLSFTIGGILIFGKDIKSFSTFKETSYVLFELSLGRAFEDDITRVDSVLGPLYYATFVLVFICCLVNLGVGMLCNWLSYCQTSDDIEVDTAMGDYFWNSFRSLLGMRHESQTFHDDAPLPDHYMDETLQRTEAVLQEVDRVTDLMYKFECRGFPELQVKKTASGSGLKI</sequence>
<dbReference type="Pfam" id="PF08016">
    <property type="entry name" value="PKD_channel"/>
    <property type="match status" value="1"/>
</dbReference>
<evidence type="ECO:0000256" key="3">
    <source>
        <dbReference type="ARBA" id="ARBA00022692"/>
    </source>
</evidence>
<dbReference type="InParanoid" id="C3ZN28"/>
<evidence type="ECO:0000256" key="6">
    <source>
        <dbReference type="ARBA" id="ARBA00023136"/>
    </source>
</evidence>
<feature type="region of interest" description="Disordered" evidence="8">
    <location>
        <begin position="269"/>
        <end position="288"/>
    </location>
</feature>
<feature type="domain" description="PLAT" evidence="10">
    <location>
        <begin position="359"/>
        <end position="480"/>
    </location>
</feature>
<dbReference type="AlphaFoldDB" id="C3ZN28"/>
<organism>
    <name type="scientific">Branchiostoma floridae</name>
    <name type="common">Florida lancelet</name>
    <name type="synonym">Amphioxus</name>
    <dbReference type="NCBI Taxonomy" id="7739"/>
    <lineage>
        <taxon>Eukaryota</taxon>
        <taxon>Metazoa</taxon>
        <taxon>Chordata</taxon>
        <taxon>Cephalochordata</taxon>
        <taxon>Leptocardii</taxon>
        <taxon>Amphioxiformes</taxon>
        <taxon>Branchiostomatidae</taxon>
        <taxon>Branchiostoma</taxon>
    </lineage>
</organism>
<dbReference type="EMBL" id="GG666649">
    <property type="protein sequence ID" value="EEN45991.1"/>
    <property type="molecule type" value="Genomic_DNA"/>
</dbReference>
<dbReference type="SUPFAM" id="SSF49723">
    <property type="entry name" value="Lipase/lipooxygenase domain (PLAT/LH2 domain)"/>
    <property type="match status" value="1"/>
</dbReference>
<evidence type="ECO:0000256" key="9">
    <source>
        <dbReference type="SAM" id="Phobius"/>
    </source>
</evidence>
<dbReference type="Gene3D" id="2.60.60.20">
    <property type="entry name" value="PLAT/LH2 domain"/>
    <property type="match status" value="1"/>
</dbReference>
<comment type="subcellular location">
    <subcellularLocation>
        <location evidence="1">Membrane</location>
        <topology evidence="1">Multi-pass membrane protein</topology>
    </subcellularLocation>
</comment>